<dbReference type="EnsemblMetazoa" id="PPA36966.1">
    <property type="protein sequence ID" value="PPA36966.1"/>
    <property type="gene ID" value="WBGene00275335"/>
</dbReference>
<reference evidence="2" key="2">
    <citation type="submission" date="2022-06" db="UniProtKB">
        <authorList>
            <consortium name="EnsemblMetazoa"/>
        </authorList>
    </citation>
    <scope>IDENTIFICATION</scope>
    <source>
        <strain evidence="2">PS312</strain>
    </source>
</reference>
<feature type="compositionally biased region" description="Basic and acidic residues" evidence="1">
    <location>
        <begin position="56"/>
        <end position="68"/>
    </location>
</feature>
<keyword evidence="3" id="KW-1185">Reference proteome</keyword>
<reference evidence="3" key="1">
    <citation type="journal article" date="2008" name="Nat. Genet.">
        <title>The Pristionchus pacificus genome provides a unique perspective on nematode lifestyle and parasitism.</title>
        <authorList>
            <person name="Dieterich C."/>
            <person name="Clifton S.W."/>
            <person name="Schuster L.N."/>
            <person name="Chinwalla A."/>
            <person name="Delehaunty K."/>
            <person name="Dinkelacker I."/>
            <person name="Fulton L."/>
            <person name="Fulton R."/>
            <person name="Godfrey J."/>
            <person name="Minx P."/>
            <person name="Mitreva M."/>
            <person name="Roeseler W."/>
            <person name="Tian H."/>
            <person name="Witte H."/>
            <person name="Yang S.P."/>
            <person name="Wilson R.K."/>
            <person name="Sommer R.J."/>
        </authorList>
    </citation>
    <scope>NUCLEOTIDE SEQUENCE [LARGE SCALE GENOMIC DNA]</scope>
    <source>
        <strain evidence="3">PS312</strain>
    </source>
</reference>
<proteinExistence type="predicted"/>
<feature type="region of interest" description="Disordered" evidence="1">
    <location>
        <begin position="1"/>
        <end position="22"/>
    </location>
</feature>
<sequence length="162" mass="17885">MNRTISTSEKNRYEGGQRRKMHVSKMATTLNKEGTSHADQGIQKLNEQYDFGCSDTHSRRGADPHSVEPSDSTADEGFEHLKELYDWPHSATHSSGTTHYCSRACKVEVAGSDGESIEEGGTANETPVRTSTRAYLFRKRPAAIMDTISEVNSAESIDIDSD</sequence>
<feature type="region of interest" description="Disordered" evidence="1">
    <location>
        <begin position="51"/>
        <end position="74"/>
    </location>
</feature>
<evidence type="ECO:0000256" key="1">
    <source>
        <dbReference type="SAM" id="MobiDB-lite"/>
    </source>
</evidence>
<dbReference type="AlphaFoldDB" id="A0A2A6BF05"/>
<accession>A0A8R1YSN5</accession>
<evidence type="ECO:0000313" key="3">
    <source>
        <dbReference type="Proteomes" id="UP000005239"/>
    </source>
</evidence>
<accession>A0A2A6BF05</accession>
<protein>
    <submittedName>
        <fullName evidence="2">Uncharacterized protein</fullName>
    </submittedName>
</protein>
<name>A0A2A6BF05_PRIPA</name>
<gene>
    <name evidence="2" type="primary">WBGene00275335</name>
</gene>
<organism evidence="2 3">
    <name type="scientific">Pristionchus pacificus</name>
    <name type="common">Parasitic nematode worm</name>
    <dbReference type="NCBI Taxonomy" id="54126"/>
    <lineage>
        <taxon>Eukaryota</taxon>
        <taxon>Metazoa</taxon>
        <taxon>Ecdysozoa</taxon>
        <taxon>Nematoda</taxon>
        <taxon>Chromadorea</taxon>
        <taxon>Rhabditida</taxon>
        <taxon>Rhabditina</taxon>
        <taxon>Diplogasteromorpha</taxon>
        <taxon>Diplogasteroidea</taxon>
        <taxon>Neodiplogasteridae</taxon>
        <taxon>Pristionchus</taxon>
    </lineage>
</organism>
<evidence type="ECO:0000313" key="2">
    <source>
        <dbReference type="EnsemblMetazoa" id="PPA36966.1"/>
    </source>
</evidence>
<dbReference type="Proteomes" id="UP000005239">
    <property type="component" value="Unassembled WGS sequence"/>
</dbReference>